<accession>A0A0R2C5U7</accession>
<feature type="transmembrane region" description="Helical" evidence="1">
    <location>
        <begin position="101"/>
        <end position="121"/>
    </location>
</feature>
<feature type="transmembrane region" description="Helical" evidence="1">
    <location>
        <begin position="127"/>
        <end position="144"/>
    </location>
</feature>
<feature type="transmembrane region" description="Helical" evidence="1">
    <location>
        <begin position="308"/>
        <end position="328"/>
    </location>
</feature>
<dbReference type="EMBL" id="AYZK01000003">
    <property type="protein sequence ID" value="KRM87117.1"/>
    <property type="molecule type" value="Genomic_DNA"/>
</dbReference>
<feature type="transmembrane region" description="Helical" evidence="1">
    <location>
        <begin position="373"/>
        <end position="393"/>
    </location>
</feature>
<protein>
    <recommendedName>
        <fullName evidence="4">Membrane protein 6-pyruvoyl-tetrahydropterin synthase-related domain-containing protein</fullName>
    </recommendedName>
</protein>
<feature type="transmembrane region" description="Helical" evidence="1">
    <location>
        <begin position="227"/>
        <end position="249"/>
    </location>
</feature>
<dbReference type="RefSeq" id="WP_056969335.1">
    <property type="nucleotide sequence ID" value="NZ_AYZK01000003.1"/>
</dbReference>
<feature type="transmembrane region" description="Helical" evidence="1">
    <location>
        <begin position="75"/>
        <end position="94"/>
    </location>
</feature>
<feature type="transmembrane region" description="Helical" evidence="1">
    <location>
        <begin position="156"/>
        <end position="172"/>
    </location>
</feature>
<sequence length="592" mass="65994">MRKIINESRSVWMPLAAIVIMSFIMILPQLITGSTIVGSDGLFHFNRIYDTAKQLSTGHWSYWQSNFGFQQSGRVVNAVYGPYFAYLMGALLVVLRSWYHFQLVTTFAIYLVGGFGMYYLARVAGAKRWPALTAALILMNIGWLPRWGYNQNMTGIGAALLPYALACGVYMVRHRERPIRPVRLAFIMAILLQTHILSTLFAVLALVPFWLVALVRTPRRLRMLGQTTIAVGIATILTANVWGALLLLFSTNHIAYPHAFSLAQNVLQLTVGPGKRNAITLVTAMIMGAQVVLLVARGRRNSRINWGVTVMGGGTLWLASRFCPWVTIGRLVPKLSQLLQFPVRLTSVAFPLMLCGLALSMSTIHWHAHGGPTLLVTALASVAVLGVAVPNVYRMAYRSVQVQHHRVLRNFGALLLVNSSPHTLRSALNSSHPGAILVTAEKHSSDYLPVNGRQGPGTVSPGAVFTQEVLFKHPYFTYTALSGGRLRIRWNETMAGWQTIPVVTYHQTTVTVNGRRLNRNQYYRSRINAPIVQSLAGRNTMVIRFQTPPWTTVLLWLAPVGWLSLAAVVVWRRRNNWRTSSGWIQRNVAHAK</sequence>
<keyword evidence="1" id="KW-1133">Transmembrane helix</keyword>
<reference evidence="2 3" key="1">
    <citation type="journal article" date="2015" name="Genome Announc.">
        <title>Expanding the biotechnology potential of lactobacilli through comparative genomics of 213 strains and associated genera.</title>
        <authorList>
            <person name="Sun Z."/>
            <person name="Harris H.M."/>
            <person name="McCann A."/>
            <person name="Guo C."/>
            <person name="Argimon S."/>
            <person name="Zhang W."/>
            <person name="Yang X."/>
            <person name="Jeffery I.B."/>
            <person name="Cooney J.C."/>
            <person name="Kagawa T.F."/>
            <person name="Liu W."/>
            <person name="Song Y."/>
            <person name="Salvetti E."/>
            <person name="Wrobel A."/>
            <person name="Rasinkangas P."/>
            <person name="Parkhill J."/>
            <person name="Rea M.C."/>
            <person name="O'Sullivan O."/>
            <person name="Ritari J."/>
            <person name="Douillard F.P."/>
            <person name="Paul Ross R."/>
            <person name="Yang R."/>
            <person name="Briner A.E."/>
            <person name="Felis G.E."/>
            <person name="de Vos W.M."/>
            <person name="Barrangou R."/>
            <person name="Klaenhammer T.R."/>
            <person name="Caufield P.W."/>
            <person name="Cui Y."/>
            <person name="Zhang H."/>
            <person name="O'Toole P.W."/>
        </authorList>
    </citation>
    <scope>NUCLEOTIDE SEQUENCE [LARGE SCALE GENOMIC DNA]</scope>
    <source>
        <strain evidence="2 3">DSM 22698</strain>
    </source>
</reference>
<dbReference type="AlphaFoldDB" id="A0A0R2C5U7"/>
<evidence type="ECO:0008006" key="4">
    <source>
        <dbReference type="Google" id="ProtNLM"/>
    </source>
</evidence>
<feature type="transmembrane region" description="Helical" evidence="1">
    <location>
        <begin position="12"/>
        <end position="31"/>
    </location>
</feature>
<gene>
    <name evidence="2" type="ORF">FD19_GL001269</name>
</gene>
<dbReference type="Proteomes" id="UP000051789">
    <property type="component" value="Unassembled WGS sequence"/>
</dbReference>
<dbReference type="STRING" id="1423810.FD19_GL001269"/>
<evidence type="ECO:0000256" key="1">
    <source>
        <dbReference type="SAM" id="Phobius"/>
    </source>
</evidence>
<evidence type="ECO:0000313" key="2">
    <source>
        <dbReference type="EMBL" id="KRM87117.1"/>
    </source>
</evidence>
<feature type="transmembrane region" description="Helical" evidence="1">
    <location>
        <begin position="553"/>
        <end position="571"/>
    </location>
</feature>
<keyword evidence="1" id="KW-0472">Membrane</keyword>
<feature type="transmembrane region" description="Helical" evidence="1">
    <location>
        <begin position="348"/>
        <end position="366"/>
    </location>
</feature>
<evidence type="ECO:0000313" key="3">
    <source>
        <dbReference type="Proteomes" id="UP000051789"/>
    </source>
</evidence>
<proteinExistence type="predicted"/>
<comment type="caution">
    <text evidence="2">The sequence shown here is derived from an EMBL/GenBank/DDBJ whole genome shotgun (WGS) entry which is preliminary data.</text>
</comment>
<keyword evidence="1" id="KW-0812">Transmembrane</keyword>
<organism evidence="2 3">
    <name type="scientific">Lacticaseibacillus thailandensis DSM 22698 = JCM 13996</name>
    <dbReference type="NCBI Taxonomy" id="1423810"/>
    <lineage>
        <taxon>Bacteria</taxon>
        <taxon>Bacillati</taxon>
        <taxon>Bacillota</taxon>
        <taxon>Bacilli</taxon>
        <taxon>Lactobacillales</taxon>
        <taxon>Lactobacillaceae</taxon>
        <taxon>Lacticaseibacillus</taxon>
    </lineage>
</organism>
<dbReference type="PATRIC" id="fig|1423810.4.peg.1306"/>
<keyword evidence="3" id="KW-1185">Reference proteome</keyword>
<name>A0A0R2C5U7_9LACO</name>
<feature type="transmembrane region" description="Helical" evidence="1">
    <location>
        <begin position="184"/>
        <end position="215"/>
    </location>
</feature>